<comment type="subcellular location">
    <subcellularLocation>
        <location evidence="1">Mitochondrion inner membrane</location>
        <topology evidence="1">Multi-pass membrane protein</topology>
    </subcellularLocation>
</comment>
<evidence type="ECO:0000256" key="1">
    <source>
        <dbReference type="ARBA" id="ARBA00004448"/>
    </source>
</evidence>
<protein>
    <submittedName>
        <fullName evidence="13">Solute carrier family 25 member 36-A-like isoform X1</fullName>
    </submittedName>
</protein>
<dbReference type="InterPro" id="IPR049562">
    <property type="entry name" value="SLC25A33/36-like"/>
</dbReference>
<evidence type="ECO:0000313" key="12">
    <source>
        <dbReference type="Proteomes" id="UP000694941"/>
    </source>
</evidence>
<keyword evidence="7" id="KW-1133">Transmembrane helix</keyword>
<reference evidence="13" key="1">
    <citation type="submission" date="2025-08" db="UniProtKB">
        <authorList>
            <consortium name="RefSeq"/>
        </authorList>
    </citation>
    <scope>IDENTIFICATION</scope>
    <source>
        <tissue evidence="13">Muscle</tissue>
    </source>
</reference>
<organism evidence="12 13">
    <name type="scientific">Limulus polyphemus</name>
    <name type="common">Atlantic horseshoe crab</name>
    <dbReference type="NCBI Taxonomy" id="6850"/>
    <lineage>
        <taxon>Eukaryota</taxon>
        <taxon>Metazoa</taxon>
        <taxon>Ecdysozoa</taxon>
        <taxon>Arthropoda</taxon>
        <taxon>Chelicerata</taxon>
        <taxon>Merostomata</taxon>
        <taxon>Xiphosura</taxon>
        <taxon>Limulidae</taxon>
        <taxon>Limulus</taxon>
    </lineage>
</organism>
<dbReference type="SUPFAM" id="SSF103506">
    <property type="entry name" value="Mitochondrial carrier"/>
    <property type="match status" value="1"/>
</dbReference>
<dbReference type="RefSeq" id="XP_013780682.1">
    <property type="nucleotide sequence ID" value="XM_013925228.2"/>
</dbReference>
<keyword evidence="3 11" id="KW-0813">Transport</keyword>
<evidence type="ECO:0000256" key="2">
    <source>
        <dbReference type="ARBA" id="ARBA00006375"/>
    </source>
</evidence>
<keyword evidence="4 10" id="KW-0812">Transmembrane</keyword>
<evidence type="ECO:0000256" key="3">
    <source>
        <dbReference type="ARBA" id="ARBA00022448"/>
    </source>
</evidence>
<dbReference type="PANTHER" id="PTHR45829">
    <property type="entry name" value="MITOCHONDRIAL CARRIER PROTEIN RIM2"/>
    <property type="match status" value="1"/>
</dbReference>
<sequence length="374" mass="41902">MLLVLFDHVMLSYDTLIHLIAGGIGGTTGAIVTCPLEVVKTRLQSSVVNFNCLYAPLTPCNASHKINGFNHGYHLYTFTTSSNSSSVSTKSFFSRVLSYGSSATRQQPSGIWQCLRHIVENEGAQALFRGLGPNLFGVAPSRAVYFCAYSQTKSFCNTHLAPDTPKVHILSAASAGFVSCSLTNPIWLVKTRLQLDQRTSGTVSARTCIQEIYGTGGIRGFYKGLSASYFGISETVIHFVIYEFLKTKLHKCSLWRKRNCYDPDTKSSRDFVECMIAGGISKTCASSIAYPHEVVRTRLRQEGNKYRSFFQTLLLVFKEEGHCGLYRGLATQLVRQIPNTAVMMATYEAVVYILYRYHQRMFISMKIFEEEKEY</sequence>
<proteinExistence type="inferred from homology"/>
<feature type="repeat" description="Solcar" evidence="10">
    <location>
        <begin position="269"/>
        <end position="353"/>
    </location>
</feature>
<evidence type="ECO:0000256" key="8">
    <source>
        <dbReference type="ARBA" id="ARBA00023128"/>
    </source>
</evidence>
<comment type="similarity">
    <text evidence="2 11">Belongs to the mitochondrial carrier (TC 2.A.29) family.</text>
</comment>
<evidence type="ECO:0000313" key="13">
    <source>
        <dbReference type="RefSeq" id="XP_013780682.1"/>
    </source>
</evidence>
<dbReference type="PROSITE" id="PS50920">
    <property type="entry name" value="SOLCAR"/>
    <property type="match status" value="3"/>
</dbReference>
<dbReference type="GeneID" id="106465039"/>
<name>A0ABM1BF17_LIMPO</name>
<dbReference type="PRINTS" id="PR00784">
    <property type="entry name" value="MTUNCOUPLING"/>
</dbReference>
<dbReference type="Gene3D" id="1.50.40.10">
    <property type="entry name" value="Mitochondrial carrier domain"/>
    <property type="match status" value="2"/>
</dbReference>
<keyword evidence="12" id="KW-1185">Reference proteome</keyword>
<evidence type="ECO:0000256" key="10">
    <source>
        <dbReference type="PROSITE-ProRule" id="PRU00282"/>
    </source>
</evidence>
<dbReference type="InterPro" id="IPR002067">
    <property type="entry name" value="MCP"/>
</dbReference>
<feature type="repeat" description="Solcar" evidence="10">
    <location>
        <begin position="13"/>
        <end position="155"/>
    </location>
</feature>
<keyword evidence="9 10" id="KW-0472">Membrane</keyword>
<accession>A0ABM1BF17</accession>
<evidence type="ECO:0000256" key="6">
    <source>
        <dbReference type="ARBA" id="ARBA00022792"/>
    </source>
</evidence>
<gene>
    <name evidence="13" type="primary">LOC106465039</name>
</gene>
<evidence type="ECO:0000256" key="5">
    <source>
        <dbReference type="ARBA" id="ARBA00022737"/>
    </source>
</evidence>
<keyword evidence="6" id="KW-0999">Mitochondrion inner membrane</keyword>
<evidence type="ECO:0000256" key="9">
    <source>
        <dbReference type="ARBA" id="ARBA00023136"/>
    </source>
</evidence>
<keyword evidence="8" id="KW-0496">Mitochondrion</keyword>
<evidence type="ECO:0000256" key="11">
    <source>
        <dbReference type="RuleBase" id="RU000488"/>
    </source>
</evidence>
<feature type="repeat" description="Solcar" evidence="10">
    <location>
        <begin position="163"/>
        <end position="248"/>
    </location>
</feature>
<dbReference type="InterPro" id="IPR018108">
    <property type="entry name" value="MCP_transmembrane"/>
</dbReference>
<keyword evidence="5" id="KW-0677">Repeat</keyword>
<evidence type="ECO:0000256" key="4">
    <source>
        <dbReference type="ARBA" id="ARBA00022692"/>
    </source>
</evidence>
<evidence type="ECO:0000256" key="7">
    <source>
        <dbReference type="ARBA" id="ARBA00022989"/>
    </source>
</evidence>
<dbReference type="Pfam" id="PF00153">
    <property type="entry name" value="Mito_carr"/>
    <property type="match status" value="4"/>
</dbReference>
<dbReference type="InterPro" id="IPR023395">
    <property type="entry name" value="MCP_dom_sf"/>
</dbReference>
<dbReference type="PANTHER" id="PTHR45829:SF4">
    <property type="entry name" value="MITOCHONDRIAL CARRIER PROTEIN RIM2"/>
    <property type="match status" value="1"/>
</dbReference>
<dbReference type="Proteomes" id="UP000694941">
    <property type="component" value="Unplaced"/>
</dbReference>